<evidence type="ECO:0000256" key="1">
    <source>
        <dbReference type="SAM" id="MobiDB-lite"/>
    </source>
</evidence>
<evidence type="ECO:0000313" key="2">
    <source>
        <dbReference type="EMBL" id="CAL7945785.1"/>
    </source>
</evidence>
<name>A0ABP1NXM6_XYLVO</name>
<organism evidence="2 3">
    <name type="scientific">Xylocopa violacea</name>
    <name type="common">Violet carpenter bee</name>
    <name type="synonym">Apis violacea</name>
    <dbReference type="NCBI Taxonomy" id="135666"/>
    <lineage>
        <taxon>Eukaryota</taxon>
        <taxon>Metazoa</taxon>
        <taxon>Ecdysozoa</taxon>
        <taxon>Arthropoda</taxon>
        <taxon>Hexapoda</taxon>
        <taxon>Insecta</taxon>
        <taxon>Pterygota</taxon>
        <taxon>Neoptera</taxon>
        <taxon>Endopterygota</taxon>
        <taxon>Hymenoptera</taxon>
        <taxon>Apocrita</taxon>
        <taxon>Aculeata</taxon>
        <taxon>Apoidea</taxon>
        <taxon>Anthophila</taxon>
        <taxon>Apidae</taxon>
        <taxon>Xylocopa</taxon>
        <taxon>Xylocopa</taxon>
    </lineage>
</organism>
<comment type="caution">
    <text evidence="2">The sequence shown here is derived from an EMBL/GenBank/DDBJ whole genome shotgun (WGS) entry which is preliminary data.</text>
</comment>
<keyword evidence="3" id="KW-1185">Reference proteome</keyword>
<accession>A0ABP1NXM6</accession>
<feature type="compositionally biased region" description="Basic and acidic residues" evidence="1">
    <location>
        <begin position="1"/>
        <end position="10"/>
    </location>
</feature>
<proteinExistence type="predicted"/>
<feature type="compositionally biased region" description="Basic residues" evidence="1">
    <location>
        <begin position="11"/>
        <end position="25"/>
    </location>
</feature>
<feature type="region of interest" description="Disordered" evidence="1">
    <location>
        <begin position="1"/>
        <end position="47"/>
    </location>
</feature>
<protein>
    <submittedName>
        <fullName evidence="2">Uncharacterized protein</fullName>
    </submittedName>
</protein>
<dbReference type="EMBL" id="CAXAJV020001294">
    <property type="protein sequence ID" value="CAL7945785.1"/>
    <property type="molecule type" value="Genomic_DNA"/>
</dbReference>
<sequence length="164" mass="19738">MRALTAEKKPSKYRSKNNHDKKRKSKDKDTGKNNEKMENDNRKKETPKKVYDNIERVFISTMDRYDSPLMWFETEPVKYAINYPPVKFRLEKVMGSHVVRLTDRKYMLLLMAKLREDHVEQQKIRIDRRKLSPPSIISGLLKISYQTLIEKMKDDRFIKLQLYI</sequence>
<reference evidence="2 3" key="1">
    <citation type="submission" date="2024-08" db="EMBL/GenBank/DDBJ databases">
        <authorList>
            <person name="Will J Nash"/>
            <person name="Angela Man"/>
            <person name="Seanna McTaggart"/>
            <person name="Kendall Baker"/>
            <person name="Tom Barker"/>
            <person name="Leah Catchpole"/>
            <person name="Alex Durrant"/>
            <person name="Karim Gharbi"/>
            <person name="Naomi Irish"/>
            <person name="Gemy Kaithakottil"/>
            <person name="Debby Ku"/>
            <person name="Aaliyah Providence"/>
            <person name="Felix Shaw"/>
            <person name="David Swarbreck"/>
            <person name="Chris Watkins"/>
            <person name="Ann M. McCartney"/>
            <person name="Giulio Formenti"/>
            <person name="Alice Mouton"/>
            <person name="Noel Vella"/>
            <person name="Bjorn M von Reumont"/>
            <person name="Adriana Vella"/>
            <person name="Wilfried Haerty"/>
        </authorList>
    </citation>
    <scope>NUCLEOTIDE SEQUENCE [LARGE SCALE GENOMIC DNA]</scope>
</reference>
<evidence type="ECO:0000313" key="3">
    <source>
        <dbReference type="Proteomes" id="UP001642520"/>
    </source>
</evidence>
<dbReference type="Proteomes" id="UP001642520">
    <property type="component" value="Unassembled WGS sequence"/>
</dbReference>
<gene>
    <name evidence="2" type="ORF">XYLVIOL_LOCUS7405</name>
</gene>
<feature type="compositionally biased region" description="Basic and acidic residues" evidence="1">
    <location>
        <begin position="26"/>
        <end position="47"/>
    </location>
</feature>